<gene>
    <name evidence="11" type="ORF">ACA1_040790</name>
</gene>
<organism evidence="11 12">
    <name type="scientific">Acanthamoeba castellanii (strain ATCC 30010 / Neff)</name>
    <dbReference type="NCBI Taxonomy" id="1257118"/>
    <lineage>
        <taxon>Eukaryota</taxon>
        <taxon>Amoebozoa</taxon>
        <taxon>Discosea</taxon>
        <taxon>Longamoebia</taxon>
        <taxon>Centramoebida</taxon>
        <taxon>Acanthamoebidae</taxon>
        <taxon>Acanthamoeba</taxon>
    </lineage>
</organism>
<dbReference type="Proteomes" id="UP000011083">
    <property type="component" value="Unassembled WGS sequence"/>
</dbReference>
<keyword evidence="12" id="KW-1185">Reference proteome</keyword>
<dbReference type="InterPro" id="IPR000795">
    <property type="entry name" value="T_Tr_GTP-bd_dom"/>
</dbReference>
<dbReference type="Pfam" id="PF00009">
    <property type="entry name" value="GTP_EFTU"/>
    <property type="match status" value="1"/>
</dbReference>
<dbReference type="Gene3D" id="3.30.70.240">
    <property type="match status" value="1"/>
</dbReference>
<feature type="region of interest" description="Disordered" evidence="8">
    <location>
        <begin position="49"/>
        <end position="70"/>
    </location>
</feature>
<dbReference type="SMART" id="SM00838">
    <property type="entry name" value="EFG_C"/>
    <property type="match status" value="1"/>
</dbReference>
<dbReference type="GO" id="GO:1990904">
    <property type="term" value="C:ribonucleoprotein complex"/>
    <property type="evidence" value="ECO:0007669"/>
    <property type="project" value="TreeGrafter"/>
</dbReference>
<dbReference type="FunFam" id="2.40.30.10:FF:000010">
    <property type="entry name" value="Translation elongation factor 2"/>
    <property type="match status" value="1"/>
</dbReference>
<dbReference type="SUPFAM" id="SSF54980">
    <property type="entry name" value="EF-G C-terminal domain-like"/>
    <property type="match status" value="2"/>
</dbReference>
<accession>L8H1X5</accession>
<dbReference type="InterPro" id="IPR035647">
    <property type="entry name" value="EFG_III/V"/>
</dbReference>
<dbReference type="Gene3D" id="3.40.50.300">
    <property type="entry name" value="P-loop containing nucleotide triphosphate hydrolases"/>
    <property type="match status" value="1"/>
</dbReference>
<comment type="subcellular location">
    <subcellularLocation>
        <location evidence="1">Cytoplasm</location>
    </subcellularLocation>
</comment>
<dbReference type="OrthoDB" id="364892at2759"/>
<evidence type="ECO:0000256" key="2">
    <source>
        <dbReference type="ARBA" id="ARBA00022490"/>
    </source>
</evidence>
<dbReference type="FunFam" id="3.30.70.870:FF:000002">
    <property type="entry name" value="Translation elongation factor 2"/>
    <property type="match status" value="1"/>
</dbReference>
<dbReference type="GO" id="GO:0003746">
    <property type="term" value="F:translation elongation factor activity"/>
    <property type="evidence" value="ECO:0007669"/>
    <property type="project" value="UniProtKB-KW"/>
</dbReference>
<keyword evidence="6" id="KW-0648">Protein biosynthesis</keyword>
<dbReference type="STRING" id="1257118.L8H1X5"/>
<dbReference type="GO" id="GO:0003924">
    <property type="term" value="F:GTPase activity"/>
    <property type="evidence" value="ECO:0007669"/>
    <property type="project" value="InterPro"/>
</dbReference>
<dbReference type="AlphaFoldDB" id="L8H1X5"/>
<dbReference type="KEGG" id="acan:ACA1_040790"/>
<dbReference type="Gene3D" id="3.30.70.870">
    <property type="entry name" value="Elongation Factor G (Translational Gtpase), domain 3"/>
    <property type="match status" value="1"/>
</dbReference>
<dbReference type="InterPro" id="IPR041095">
    <property type="entry name" value="EFG_II"/>
</dbReference>
<dbReference type="PANTHER" id="PTHR42908:SF10">
    <property type="entry name" value="EUKARYOTIC TRANSLATION ELONGATION FACTOR 2"/>
    <property type="match status" value="1"/>
</dbReference>
<feature type="domain" description="Elongation factor EFG" evidence="9">
    <location>
        <begin position="742"/>
        <end position="828"/>
    </location>
</feature>
<keyword evidence="7" id="KW-0342">GTP-binding</keyword>
<keyword evidence="2" id="KW-0963">Cytoplasm</keyword>
<evidence type="ECO:0000256" key="5">
    <source>
        <dbReference type="ARBA" id="ARBA00022801"/>
    </source>
</evidence>
<sequence length="857" mass="94251">MAHFTVEQIYATLNNKRHNIRHVSVIAHVDHGKATLTNALATAAGVTARRTSASAAPDEPHGARPSPARGGAMLHHALRDDVEIASGVESRDFLINLIDSPGEYVVDSLSASISSALRVSDGALYVVDCVEGLCVSSSSTTLGRALNELVRPVLVINKMDRALLELQLDPEELYRTFVRAIDSFNAIASSCVYHDTALGDVQAQPERGGVAFASGLHGWGFTLRTFARMYAIKFGVPQEKLMARLWGESYWDPTARRWNRSGFTEEGKPLPRAFCQFVLRPIYALFDHVMTGELDKVDKMLGSLGLSILENNQRRPGLVGKPLLVRVMQKFLPIADALLEMVVLHLPSPVAAQRYRVDVLYEGPLDDEAATAIRNCDPDGPLMIYVSRMIPAASDGADDAQRGRLYALGRVFSGRVATGQRVRIMSPKHQLGRPDLFVDKLIQRMQMVMVATAEGPPPAIDDCPCGNLIGLIGIDPYLFRSGTITTAETAHSLRDIKFSVSPVVRVTVEPTNPADLPHLVRALKRLARSDPCVRCDFEESGQHVVAGSSELHLEICLIDLRDYFADSDIKLRTGEPVVSLRETVTARSDRTCMAKSPNGHNRLYLAAKPLADGLSEAIEYGEITLDLNSAKTRLRELTETYDWDVSEARKIWCFGPETAGPNALVNATDYGQQQLNEIKDSFTAAFQWATKEGVLCGESMRGIQFNIHDAVLHADAIHRGGGQIIPTARRVIYACELTSEPRIMEPVYLVELRQCTDALTSAIFAVLFKRRGHVIAHDAREQVVKAYLPVAESFGFTTEIRYVTRCQVTPECVFDHWQVVPGDPTVPGLAQDMVLTARAMKGLAPAIPSLDRFLDVL</sequence>
<dbReference type="InterPro" id="IPR005517">
    <property type="entry name" value="Transl_elong_EFG/EF2_IV"/>
</dbReference>
<dbReference type="EMBL" id="KB007946">
    <property type="protein sequence ID" value="ELR18763.1"/>
    <property type="molecule type" value="Genomic_DNA"/>
</dbReference>
<dbReference type="Gene3D" id="3.30.230.10">
    <property type="match status" value="1"/>
</dbReference>
<dbReference type="Gene3D" id="3.90.1430.10">
    <property type="entry name" value="Yeast translation eEF2 (G' domain)"/>
    <property type="match status" value="1"/>
</dbReference>
<dbReference type="Pfam" id="PF03764">
    <property type="entry name" value="EFG_IV"/>
    <property type="match status" value="1"/>
</dbReference>
<reference evidence="11 12" key="1">
    <citation type="journal article" date="2013" name="Genome Biol.">
        <title>Genome of Acanthamoeba castellanii highlights extensive lateral gene transfer and early evolution of tyrosine kinase signaling.</title>
        <authorList>
            <person name="Clarke M."/>
            <person name="Lohan A.J."/>
            <person name="Liu B."/>
            <person name="Lagkouvardos I."/>
            <person name="Roy S."/>
            <person name="Zafar N."/>
            <person name="Bertelli C."/>
            <person name="Schilde C."/>
            <person name="Kianianmomeni A."/>
            <person name="Burglin T.R."/>
            <person name="Frech C."/>
            <person name="Turcotte B."/>
            <person name="Kopec K.O."/>
            <person name="Synnott J.M."/>
            <person name="Choo C."/>
            <person name="Paponov I."/>
            <person name="Finkler A."/>
            <person name="Soon Heng Tan C."/>
            <person name="Hutchins A.P."/>
            <person name="Weinmeier T."/>
            <person name="Rattei T."/>
            <person name="Chu J.S."/>
            <person name="Gimenez G."/>
            <person name="Irimia M."/>
            <person name="Rigden D.J."/>
            <person name="Fitzpatrick D.A."/>
            <person name="Lorenzo-Morales J."/>
            <person name="Bateman A."/>
            <person name="Chiu C.H."/>
            <person name="Tang P."/>
            <person name="Hegemann P."/>
            <person name="Fromm H."/>
            <person name="Raoult D."/>
            <person name="Greub G."/>
            <person name="Miranda-Saavedra D."/>
            <person name="Chen N."/>
            <person name="Nash P."/>
            <person name="Ginger M.L."/>
            <person name="Horn M."/>
            <person name="Schaap P."/>
            <person name="Caler L."/>
            <person name="Loftus B."/>
        </authorList>
    </citation>
    <scope>NUCLEOTIDE SEQUENCE [LARGE SCALE GENOMIC DNA]</scope>
    <source>
        <strain evidence="11 12">Neff</strain>
    </source>
</reference>
<dbReference type="FunFam" id="3.30.230.10:FF:000006">
    <property type="entry name" value="Translation elongation factor 2"/>
    <property type="match status" value="1"/>
</dbReference>
<dbReference type="InterPro" id="IPR009000">
    <property type="entry name" value="Transl_B-barrel_sf"/>
</dbReference>
<dbReference type="GO" id="GO:0005829">
    <property type="term" value="C:cytosol"/>
    <property type="evidence" value="ECO:0007669"/>
    <property type="project" value="TreeGrafter"/>
</dbReference>
<feature type="domain" description="Translation elongation factor EFG/EF2" evidence="10">
    <location>
        <begin position="622"/>
        <end position="740"/>
    </location>
</feature>
<evidence type="ECO:0000313" key="11">
    <source>
        <dbReference type="EMBL" id="ELR18763.1"/>
    </source>
</evidence>
<dbReference type="GeneID" id="14919548"/>
<evidence type="ECO:0000259" key="10">
    <source>
        <dbReference type="SMART" id="SM00889"/>
    </source>
</evidence>
<evidence type="ECO:0000259" key="9">
    <source>
        <dbReference type="SMART" id="SM00838"/>
    </source>
</evidence>
<evidence type="ECO:0000256" key="1">
    <source>
        <dbReference type="ARBA" id="ARBA00004496"/>
    </source>
</evidence>
<dbReference type="Pfam" id="PF14492">
    <property type="entry name" value="EFG_III"/>
    <property type="match status" value="1"/>
</dbReference>
<dbReference type="Pfam" id="PF00679">
    <property type="entry name" value="EFG_C"/>
    <property type="match status" value="1"/>
</dbReference>
<dbReference type="CDD" id="cd16268">
    <property type="entry name" value="EF2_II"/>
    <property type="match status" value="1"/>
</dbReference>
<dbReference type="GO" id="GO:0005525">
    <property type="term" value="F:GTP binding"/>
    <property type="evidence" value="ECO:0007669"/>
    <property type="project" value="UniProtKB-KW"/>
</dbReference>
<dbReference type="CDD" id="cd01681">
    <property type="entry name" value="aeEF2_snRNP_like_IV"/>
    <property type="match status" value="1"/>
</dbReference>
<dbReference type="CDD" id="cd16261">
    <property type="entry name" value="EF2_snRNP_III"/>
    <property type="match status" value="1"/>
</dbReference>
<keyword evidence="5" id="KW-0378">Hydrolase</keyword>
<dbReference type="SMART" id="SM00889">
    <property type="entry name" value="EFG_IV"/>
    <property type="match status" value="1"/>
</dbReference>
<evidence type="ECO:0000256" key="8">
    <source>
        <dbReference type="SAM" id="MobiDB-lite"/>
    </source>
</evidence>
<proteinExistence type="predicted"/>
<dbReference type="InterPro" id="IPR020568">
    <property type="entry name" value="Ribosomal_Su5_D2-typ_SF"/>
</dbReference>
<keyword evidence="4 11" id="KW-0251">Elongation factor</keyword>
<dbReference type="InterPro" id="IPR014721">
    <property type="entry name" value="Ribsml_uS5_D2-typ_fold_subgr"/>
</dbReference>
<evidence type="ECO:0000313" key="12">
    <source>
        <dbReference type="Proteomes" id="UP000011083"/>
    </source>
</evidence>
<dbReference type="SUPFAM" id="SSF52540">
    <property type="entry name" value="P-loop containing nucleoside triphosphate hydrolases"/>
    <property type="match status" value="1"/>
</dbReference>
<evidence type="ECO:0000256" key="4">
    <source>
        <dbReference type="ARBA" id="ARBA00022768"/>
    </source>
</evidence>
<dbReference type="SUPFAM" id="SSF50447">
    <property type="entry name" value="Translation proteins"/>
    <property type="match status" value="1"/>
</dbReference>
<dbReference type="FunFam" id="3.90.1430.10:FF:000003">
    <property type="entry name" value="Elongation factor 2"/>
    <property type="match status" value="1"/>
</dbReference>
<dbReference type="OMA" id="IWCFGPN"/>
<dbReference type="InterPro" id="IPR000640">
    <property type="entry name" value="EFG_V-like"/>
</dbReference>
<name>L8H1X5_ACACF</name>
<dbReference type="VEuPathDB" id="AmoebaDB:ACA1_040790"/>
<keyword evidence="3" id="KW-0547">Nucleotide-binding</keyword>
<dbReference type="RefSeq" id="XP_004340815.1">
    <property type="nucleotide sequence ID" value="XM_004340767.1"/>
</dbReference>
<dbReference type="Gene3D" id="2.40.30.10">
    <property type="entry name" value="Translation factors"/>
    <property type="match status" value="1"/>
</dbReference>
<protein>
    <submittedName>
        <fullName evidence="11">Elongation factor 2, putative</fullName>
    </submittedName>
</protein>
<dbReference type="SUPFAM" id="SSF54211">
    <property type="entry name" value="Ribosomal protein S5 domain 2-like"/>
    <property type="match status" value="1"/>
</dbReference>
<evidence type="ECO:0000256" key="3">
    <source>
        <dbReference type="ARBA" id="ARBA00022741"/>
    </source>
</evidence>
<evidence type="ECO:0000256" key="7">
    <source>
        <dbReference type="ARBA" id="ARBA00023134"/>
    </source>
</evidence>
<dbReference type="PANTHER" id="PTHR42908">
    <property type="entry name" value="TRANSLATION ELONGATION FACTOR-RELATED"/>
    <property type="match status" value="1"/>
</dbReference>
<evidence type="ECO:0000256" key="6">
    <source>
        <dbReference type="ARBA" id="ARBA00022917"/>
    </source>
</evidence>
<dbReference type="InterPro" id="IPR027417">
    <property type="entry name" value="P-loop_NTPase"/>
</dbReference>
<dbReference type="GO" id="GO:0043022">
    <property type="term" value="F:ribosome binding"/>
    <property type="evidence" value="ECO:0007669"/>
    <property type="project" value="TreeGrafter"/>
</dbReference>
<dbReference type="CDD" id="cd04096">
    <property type="entry name" value="eEF2_snRNP_like_C"/>
    <property type="match status" value="1"/>
</dbReference>